<dbReference type="AlphaFoldDB" id="A0A426XHQ9"/>
<evidence type="ECO:0000313" key="8">
    <source>
        <dbReference type="Proteomes" id="UP001222027"/>
    </source>
</evidence>
<gene>
    <name evidence="6" type="ORF">B296_00031275</name>
    <name evidence="5" type="ORF">OPV22_006457</name>
</gene>
<evidence type="ECO:0000256" key="1">
    <source>
        <dbReference type="ARBA" id="ARBA00005510"/>
    </source>
</evidence>
<dbReference type="Proteomes" id="UP000287651">
    <property type="component" value="Unassembled WGS sequence"/>
</dbReference>
<feature type="compositionally biased region" description="Basic residues" evidence="4">
    <location>
        <begin position="18"/>
        <end position="31"/>
    </location>
</feature>
<feature type="compositionally biased region" description="Basic and acidic residues" evidence="4">
    <location>
        <begin position="1"/>
        <end position="17"/>
    </location>
</feature>
<reference evidence="6 7" key="1">
    <citation type="journal article" date="2014" name="Agronomy (Basel)">
        <title>A Draft Genome Sequence for Ensete ventricosum, the Drought-Tolerant Tree Against Hunger.</title>
        <authorList>
            <person name="Harrison J."/>
            <person name="Moore K.A."/>
            <person name="Paszkiewicz K."/>
            <person name="Jones T."/>
            <person name="Grant M."/>
            <person name="Ambacheew D."/>
            <person name="Muzemil S."/>
            <person name="Studholme D.J."/>
        </authorList>
    </citation>
    <scope>NUCLEOTIDE SEQUENCE [LARGE SCALE GENOMIC DNA]</scope>
</reference>
<dbReference type="PANTHER" id="PTHR33124">
    <property type="entry name" value="TRANSCRIPTION FACTOR IBH1-LIKE 1"/>
    <property type="match status" value="1"/>
</dbReference>
<dbReference type="OrthoDB" id="1901781at2759"/>
<name>A0A426XHQ9_ENSVE</name>
<evidence type="ECO:0000313" key="5">
    <source>
        <dbReference type="EMBL" id="KAJ8505571.1"/>
    </source>
</evidence>
<evidence type="ECO:0000256" key="3">
    <source>
        <dbReference type="ARBA" id="ARBA00023163"/>
    </source>
</evidence>
<organism evidence="6 7">
    <name type="scientific">Ensete ventricosum</name>
    <name type="common">Abyssinian banana</name>
    <name type="synonym">Musa ensete</name>
    <dbReference type="NCBI Taxonomy" id="4639"/>
    <lineage>
        <taxon>Eukaryota</taxon>
        <taxon>Viridiplantae</taxon>
        <taxon>Streptophyta</taxon>
        <taxon>Embryophyta</taxon>
        <taxon>Tracheophyta</taxon>
        <taxon>Spermatophyta</taxon>
        <taxon>Magnoliopsida</taxon>
        <taxon>Liliopsida</taxon>
        <taxon>Zingiberales</taxon>
        <taxon>Musaceae</taxon>
        <taxon>Ensete</taxon>
    </lineage>
</organism>
<dbReference type="Proteomes" id="UP001222027">
    <property type="component" value="Unassembled WGS sequence"/>
</dbReference>
<dbReference type="SUPFAM" id="SSF47459">
    <property type="entry name" value="HLH, helix-loop-helix DNA-binding domain"/>
    <property type="match status" value="1"/>
</dbReference>
<dbReference type="InterPro" id="IPR044660">
    <property type="entry name" value="IBH1-like"/>
</dbReference>
<evidence type="ECO:0008006" key="9">
    <source>
        <dbReference type="Google" id="ProtNLM"/>
    </source>
</evidence>
<feature type="region of interest" description="Disordered" evidence="4">
    <location>
        <begin position="1"/>
        <end position="31"/>
    </location>
</feature>
<comment type="similarity">
    <text evidence="1">Belongs to the bHLH protein family.</text>
</comment>
<dbReference type="GO" id="GO:0006355">
    <property type="term" value="P:regulation of DNA-templated transcription"/>
    <property type="evidence" value="ECO:0007669"/>
    <property type="project" value="InterPro"/>
</dbReference>
<evidence type="ECO:0000256" key="4">
    <source>
        <dbReference type="SAM" id="MobiDB-lite"/>
    </source>
</evidence>
<evidence type="ECO:0000313" key="7">
    <source>
        <dbReference type="Proteomes" id="UP000287651"/>
    </source>
</evidence>
<protein>
    <recommendedName>
        <fullName evidence="9">BHLH domain-containing protein</fullName>
    </recommendedName>
</protein>
<evidence type="ECO:0000256" key="2">
    <source>
        <dbReference type="ARBA" id="ARBA00023015"/>
    </source>
</evidence>
<dbReference type="InterPro" id="IPR036638">
    <property type="entry name" value="HLH_DNA-bd_sf"/>
</dbReference>
<accession>A0A426XHQ9</accession>
<reference evidence="6" key="2">
    <citation type="submission" date="2018-09" db="EMBL/GenBank/DDBJ databases">
        <authorList>
            <person name="Harrison J."/>
            <person name="Moore K.A."/>
            <person name="Paszkiewicz K."/>
            <person name="Jones T."/>
            <person name="Grant M."/>
            <person name="Ambacheew D."/>
            <person name="Muzemil S."/>
            <person name="Studholme D."/>
        </authorList>
    </citation>
    <scope>NUCLEOTIDE SEQUENCE</scope>
</reference>
<comment type="caution">
    <text evidence="6">The sequence shown here is derived from an EMBL/GenBank/DDBJ whole genome shotgun (WGS) entry which is preliminary data.</text>
</comment>
<keyword evidence="3" id="KW-0804">Transcription</keyword>
<proteinExistence type="inferred from homology"/>
<keyword evidence="8" id="KW-1185">Reference proteome</keyword>
<evidence type="ECO:0000313" key="6">
    <source>
        <dbReference type="EMBL" id="RRT38994.1"/>
    </source>
</evidence>
<keyword evidence="2" id="KW-0805">Transcription regulation</keyword>
<dbReference type="GO" id="GO:0046983">
    <property type="term" value="F:protein dimerization activity"/>
    <property type="evidence" value="ECO:0007669"/>
    <property type="project" value="InterPro"/>
</dbReference>
<reference evidence="5 8" key="3">
    <citation type="submission" date="2022-12" db="EMBL/GenBank/DDBJ databases">
        <title>Chromosome-scale assembly of the Ensete ventricosum genome.</title>
        <authorList>
            <person name="Dussert Y."/>
            <person name="Stocks J."/>
            <person name="Wendawek A."/>
            <person name="Woldeyes F."/>
            <person name="Nichols R.A."/>
            <person name="Borrell J.S."/>
        </authorList>
    </citation>
    <scope>NUCLEOTIDE SEQUENCE [LARGE SCALE GENOMIC DNA]</scope>
    <source>
        <strain evidence="8">cv. Maze</strain>
        <strain evidence="5">MazeRef_0001</strain>
        <tissue evidence="5">Seeds</tissue>
    </source>
</reference>
<dbReference type="PANTHER" id="PTHR33124:SF9">
    <property type="entry name" value="TRANSCRIPTION FACTOR"/>
    <property type="match status" value="1"/>
</dbReference>
<dbReference type="EMBL" id="AMZH03020623">
    <property type="protein sequence ID" value="RRT38994.1"/>
    <property type="molecule type" value="Genomic_DNA"/>
</dbReference>
<dbReference type="EMBL" id="JAQQAF010000002">
    <property type="protein sequence ID" value="KAJ8505571.1"/>
    <property type="molecule type" value="Genomic_DNA"/>
</dbReference>
<sequence>MHRRRLEAARGKRDALARRMRGKGRHAVRSPLQKKVRELQRLVPGGRQLPAAQLFLHTADYIFQLRLKVQVLRALSVLCMP</sequence>